<keyword evidence="2" id="KW-0472">Membrane</keyword>
<dbReference type="AlphaFoldDB" id="D7CY72"/>
<dbReference type="Proteomes" id="UP000000379">
    <property type="component" value="Chromosome"/>
</dbReference>
<protein>
    <submittedName>
        <fullName evidence="3">Uncharacterized protein</fullName>
    </submittedName>
</protein>
<organism evidence="3 4">
    <name type="scientific">Truepera radiovictrix (strain DSM 17093 / CIP 108686 / LMG 22925 / RQ-24)</name>
    <dbReference type="NCBI Taxonomy" id="649638"/>
    <lineage>
        <taxon>Bacteria</taxon>
        <taxon>Thermotogati</taxon>
        <taxon>Deinococcota</taxon>
        <taxon>Deinococci</taxon>
        <taxon>Trueperales</taxon>
        <taxon>Trueperaceae</taxon>
        <taxon>Truepera</taxon>
    </lineage>
</organism>
<reference evidence="4" key="1">
    <citation type="submission" date="2010-05" db="EMBL/GenBank/DDBJ databases">
        <title>The complete genome of Truepera radiovictris DSM 17093.</title>
        <authorList>
            <consortium name="US DOE Joint Genome Institute (JGI-PGF)"/>
            <person name="Lucas S."/>
            <person name="Copeland A."/>
            <person name="Lapidus A."/>
            <person name="Glavina del Rio T."/>
            <person name="Dalin E."/>
            <person name="Tice H."/>
            <person name="Bruce D."/>
            <person name="Goodwin L."/>
            <person name="Pitluck S."/>
            <person name="Kyrpides N."/>
            <person name="Mavromatis K."/>
            <person name="Ovchinnikova G."/>
            <person name="Munk A.C."/>
            <person name="Detter J.C."/>
            <person name="Han C."/>
            <person name="Tapia R."/>
            <person name="Land M."/>
            <person name="Hauser L."/>
            <person name="Markowitz V."/>
            <person name="Cheng J.-F."/>
            <person name="Hugenholtz P."/>
            <person name="Woyke T."/>
            <person name="Wu D."/>
            <person name="Tindall B."/>
            <person name="Pomrenke H.G."/>
            <person name="Brambilla E."/>
            <person name="Klenk H.-P."/>
            <person name="Eisen J.A."/>
        </authorList>
    </citation>
    <scope>NUCLEOTIDE SEQUENCE [LARGE SCALE GENOMIC DNA]</scope>
    <source>
        <strain evidence="4">DSM 17093 / CIP 108686 / LMG 22925 / RQ-24</strain>
    </source>
</reference>
<keyword evidence="2" id="KW-1133">Transmembrane helix</keyword>
<feature type="region of interest" description="Disordered" evidence="1">
    <location>
        <begin position="1"/>
        <end position="75"/>
    </location>
</feature>
<keyword evidence="4" id="KW-1185">Reference proteome</keyword>
<feature type="compositionally biased region" description="Basic and acidic residues" evidence="1">
    <location>
        <begin position="1"/>
        <end position="24"/>
    </location>
</feature>
<proteinExistence type="predicted"/>
<dbReference type="HOGENOM" id="CLU_2345833_0_0_0"/>
<name>D7CY72_TRURR</name>
<feature type="transmembrane region" description="Helical" evidence="2">
    <location>
        <begin position="78"/>
        <end position="96"/>
    </location>
</feature>
<accession>D7CY72</accession>
<reference evidence="3 4" key="2">
    <citation type="journal article" date="2011" name="Stand. Genomic Sci.">
        <title>Complete genome sequence of Truepera radiovictrix type strain (RQ-24).</title>
        <authorList>
            <person name="Ivanova N."/>
            <person name="Rohde C."/>
            <person name="Munk C."/>
            <person name="Nolan M."/>
            <person name="Lucas S."/>
            <person name="Del Rio T.G."/>
            <person name="Tice H."/>
            <person name="Deshpande S."/>
            <person name="Cheng J.F."/>
            <person name="Tapia R."/>
            <person name="Han C."/>
            <person name="Goodwin L."/>
            <person name="Pitluck S."/>
            <person name="Liolios K."/>
            <person name="Mavromatis K."/>
            <person name="Mikhailova N."/>
            <person name="Pati A."/>
            <person name="Chen A."/>
            <person name="Palaniappan K."/>
            <person name="Land M."/>
            <person name="Hauser L."/>
            <person name="Chang Y.J."/>
            <person name="Jeffries C.D."/>
            <person name="Brambilla E."/>
            <person name="Rohde M."/>
            <person name="Goker M."/>
            <person name="Tindall B.J."/>
            <person name="Woyke T."/>
            <person name="Bristow J."/>
            <person name="Eisen J.A."/>
            <person name="Markowitz V."/>
            <person name="Hugenholtz P."/>
            <person name="Kyrpides N.C."/>
            <person name="Klenk H.P."/>
            <person name="Lapidus A."/>
        </authorList>
    </citation>
    <scope>NUCLEOTIDE SEQUENCE [LARGE SCALE GENOMIC DNA]</scope>
    <source>
        <strain evidence="4">DSM 17093 / CIP 108686 / LMG 22925 / RQ-24</strain>
    </source>
</reference>
<sequence length="97" mass="10431">MADKRSVHVYGDDPERNATERDTRAVGQEVIGGVGAEPAAPVDAPYTSPDVAPERPLTDTYDAQGGPRRDAAPASRPGWLWPVLIIALIILLLLIIF</sequence>
<evidence type="ECO:0000313" key="3">
    <source>
        <dbReference type="EMBL" id="ADI14711.1"/>
    </source>
</evidence>
<dbReference type="KEGG" id="tra:Trad_1592"/>
<dbReference type="RefSeq" id="WP_013178079.1">
    <property type="nucleotide sequence ID" value="NC_014221.1"/>
</dbReference>
<evidence type="ECO:0000256" key="2">
    <source>
        <dbReference type="SAM" id="Phobius"/>
    </source>
</evidence>
<dbReference type="STRING" id="649638.Trad_1592"/>
<gene>
    <name evidence="3" type="ordered locus">Trad_1592</name>
</gene>
<keyword evidence="2" id="KW-0812">Transmembrane</keyword>
<evidence type="ECO:0000256" key="1">
    <source>
        <dbReference type="SAM" id="MobiDB-lite"/>
    </source>
</evidence>
<dbReference type="EMBL" id="CP002049">
    <property type="protein sequence ID" value="ADI14711.1"/>
    <property type="molecule type" value="Genomic_DNA"/>
</dbReference>
<evidence type="ECO:0000313" key="4">
    <source>
        <dbReference type="Proteomes" id="UP000000379"/>
    </source>
</evidence>